<evidence type="ECO:0000313" key="11">
    <source>
        <dbReference type="Proteomes" id="UP000318307"/>
    </source>
</evidence>
<evidence type="ECO:0000313" key="10">
    <source>
        <dbReference type="EMBL" id="TWI64809.1"/>
    </source>
</evidence>
<dbReference type="OrthoDB" id="9789361at2"/>
<evidence type="ECO:0000256" key="3">
    <source>
        <dbReference type="ARBA" id="ARBA00022722"/>
    </source>
</evidence>
<dbReference type="NCBIfam" id="TIGR02582">
    <property type="entry name" value="cas7_TM1809"/>
    <property type="match status" value="1"/>
</dbReference>
<dbReference type="PANTHER" id="PTHR35579:SF3">
    <property type="entry name" value="CRISPR SYSTEM CMS ENDORIBONUCLEASE CSM3"/>
    <property type="match status" value="1"/>
</dbReference>
<accession>A0A562R6W0</accession>
<proteinExistence type="inferred from homology"/>
<dbReference type="AlphaFoldDB" id="A0A562R6W0"/>
<evidence type="ECO:0000256" key="5">
    <source>
        <dbReference type="ARBA" id="ARBA00022801"/>
    </source>
</evidence>
<dbReference type="PANTHER" id="PTHR35579">
    <property type="entry name" value="CRISPR SYSTEM CMS ENDORIBONUCLEASE CSM3"/>
    <property type="match status" value="1"/>
</dbReference>
<dbReference type="GO" id="GO:0016787">
    <property type="term" value="F:hydrolase activity"/>
    <property type="evidence" value="ECO:0007669"/>
    <property type="project" value="UniProtKB-KW"/>
</dbReference>
<evidence type="ECO:0000256" key="4">
    <source>
        <dbReference type="ARBA" id="ARBA00022759"/>
    </source>
</evidence>
<dbReference type="InterPro" id="IPR052216">
    <property type="entry name" value="CRISPR_Csm3_endoribonuclease"/>
</dbReference>
<comment type="caution">
    <text evidence="10">The sequence shown here is derived from an EMBL/GenBank/DDBJ whole genome shotgun (WGS) entry which is preliminary data.</text>
</comment>
<keyword evidence="11" id="KW-1185">Reference proteome</keyword>
<evidence type="ECO:0000259" key="9">
    <source>
        <dbReference type="Pfam" id="PF03787"/>
    </source>
</evidence>
<dbReference type="Proteomes" id="UP000318307">
    <property type="component" value="Unassembled WGS sequence"/>
</dbReference>
<gene>
    <name evidence="10" type="ORF">LZ24_03116</name>
</gene>
<name>A0A562R6W0_9BACT</name>
<comment type="similarity">
    <text evidence="1">Belongs to the CRISPR-associated Csm3 family.</text>
</comment>
<keyword evidence="7" id="KW-0051">Antiviral defense</keyword>
<evidence type="ECO:0000256" key="2">
    <source>
        <dbReference type="ARBA" id="ARBA00022150"/>
    </source>
</evidence>
<feature type="domain" description="CRISPR type III-associated protein" evidence="9">
    <location>
        <begin position="13"/>
        <end position="216"/>
    </location>
</feature>
<keyword evidence="6" id="KW-0694">RNA-binding</keyword>
<protein>
    <recommendedName>
        <fullName evidence="2">CRISPR system Cms endoribonuclease Csm3</fullName>
    </recommendedName>
    <alternativeName>
        <fullName evidence="8">CRISPR type III A-associated RAMP protein Csm3</fullName>
    </alternativeName>
</protein>
<dbReference type="EMBL" id="VLLC01000040">
    <property type="protein sequence ID" value="TWI64809.1"/>
    <property type="molecule type" value="Genomic_DNA"/>
</dbReference>
<evidence type="ECO:0000256" key="1">
    <source>
        <dbReference type="ARBA" id="ARBA00006342"/>
    </source>
</evidence>
<keyword evidence="5" id="KW-0378">Hydrolase</keyword>
<dbReference type="InterPro" id="IPR005537">
    <property type="entry name" value="RAMP_III_fam"/>
</dbReference>
<evidence type="ECO:0000256" key="8">
    <source>
        <dbReference type="ARBA" id="ARBA00033183"/>
    </source>
</evidence>
<evidence type="ECO:0000256" key="7">
    <source>
        <dbReference type="ARBA" id="ARBA00023118"/>
    </source>
</evidence>
<keyword evidence="3" id="KW-0540">Nuclease</keyword>
<dbReference type="GO" id="GO:0004519">
    <property type="term" value="F:endonuclease activity"/>
    <property type="evidence" value="ECO:0007669"/>
    <property type="project" value="UniProtKB-KW"/>
</dbReference>
<sequence>MRLLDIKEYDGVLELVSGLHIGAGDTEMRIGGTDNPVVKHPHTNEPYIPGSSIKGKLRMLLELRSGLVGLRSSDKGNPLGLNDYKKAPEPLKASCKNILCLFGISGGDTDDQGEIGPTRLVVGDAFLDEDWKEQIREQSLSFTEIKSENSINRINGTALSPRFMERVVEGAKFRFSFRLKKFENDADLETFLFEGLKLLEKDALGGSGSRGYGRVRFQFTDNAVQQRYEAANPF</sequence>
<evidence type="ECO:0000256" key="6">
    <source>
        <dbReference type="ARBA" id="ARBA00022884"/>
    </source>
</evidence>
<keyword evidence="4" id="KW-0255">Endonuclease</keyword>
<dbReference type="Pfam" id="PF03787">
    <property type="entry name" value="RAMPs"/>
    <property type="match status" value="1"/>
</dbReference>
<dbReference type="GO" id="GO:0003723">
    <property type="term" value="F:RNA binding"/>
    <property type="evidence" value="ECO:0007669"/>
    <property type="project" value="UniProtKB-KW"/>
</dbReference>
<dbReference type="InterPro" id="IPR013412">
    <property type="entry name" value="CRISPR-assoc_RAMP_Csm3"/>
</dbReference>
<organism evidence="10 11">
    <name type="scientific">Desulfobotulus alkaliphilus</name>
    <dbReference type="NCBI Taxonomy" id="622671"/>
    <lineage>
        <taxon>Bacteria</taxon>
        <taxon>Pseudomonadati</taxon>
        <taxon>Thermodesulfobacteriota</taxon>
        <taxon>Desulfobacteria</taxon>
        <taxon>Desulfobacterales</taxon>
        <taxon>Desulfobacteraceae</taxon>
        <taxon>Desulfobotulus</taxon>
    </lineage>
</organism>
<reference evidence="10 11" key="1">
    <citation type="submission" date="2019-07" db="EMBL/GenBank/DDBJ databases">
        <title>Genome sequencing of 100 strains of the haloalkaliphilic chemolithoautotrophic sulfur-oxidizing bacterium Thioalkalivibrio.</title>
        <authorList>
            <person name="Muyzer G."/>
        </authorList>
    </citation>
    <scope>NUCLEOTIDE SEQUENCE [LARGE SCALE GENOMIC DNA]</scope>
    <source>
        <strain evidence="10 11">ASO4-4</strain>
    </source>
</reference>
<dbReference type="GO" id="GO:0051607">
    <property type="term" value="P:defense response to virus"/>
    <property type="evidence" value="ECO:0007669"/>
    <property type="project" value="UniProtKB-KW"/>
</dbReference>
<dbReference type="RefSeq" id="WP_144686602.1">
    <property type="nucleotide sequence ID" value="NZ_VLLC01000040.1"/>
</dbReference>